<dbReference type="OrthoDB" id="5123312at2"/>
<sequence>MKTLFHTGGFVDLEDETAAAVLRYSLTLARHREMGTVTLDDASRPETRSQVLIVVGLGVPLSVHGIRSPDETLQDGDTVADIDTRTERLDAPRFVAFETDPGGSPYEMDLDFGML</sequence>
<dbReference type="EMBL" id="FXBM01000002">
    <property type="protein sequence ID" value="SMH42881.1"/>
    <property type="molecule type" value="Genomic_DNA"/>
</dbReference>
<name>A0A1X7NYH8_9MICO</name>
<accession>A0A1X7NYH8</accession>
<keyword evidence="2" id="KW-1185">Reference proteome</keyword>
<protein>
    <submittedName>
        <fullName evidence="1">Uncharacterized protein</fullName>
    </submittedName>
</protein>
<dbReference type="RefSeq" id="WP_085476542.1">
    <property type="nucleotide sequence ID" value="NZ_FXBM01000002.1"/>
</dbReference>
<evidence type="ECO:0000313" key="1">
    <source>
        <dbReference type="EMBL" id="SMH42881.1"/>
    </source>
</evidence>
<gene>
    <name evidence="1" type="ORF">SAMN06295885_2084</name>
</gene>
<dbReference type="Proteomes" id="UP000193711">
    <property type="component" value="Unassembled WGS sequence"/>
</dbReference>
<evidence type="ECO:0000313" key="2">
    <source>
        <dbReference type="Proteomes" id="UP000193711"/>
    </source>
</evidence>
<proteinExistence type="predicted"/>
<dbReference type="AlphaFoldDB" id="A0A1X7NYH8"/>
<organism evidence="1 2">
    <name type="scientific">Rathayibacter oskolensis</name>
    <dbReference type="NCBI Taxonomy" id="1891671"/>
    <lineage>
        <taxon>Bacteria</taxon>
        <taxon>Bacillati</taxon>
        <taxon>Actinomycetota</taxon>
        <taxon>Actinomycetes</taxon>
        <taxon>Micrococcales</taxon>
        <taxon>Microbacteriaceae</taxon>
        <taxon>Rathayibacter</taxon>
    </lineage>
</organism>
<reference evidence="2" key="1">
    <citation type="submission" date="2017-04" db="EMBL/GenBank/DDBJ databases">
        <authorList>
            <person name="Varghese N."/>
            <person name="Submissions S."/>
        </authorList>
    </citation>
    <scope>NUCLEOTIDE SEQUENCE [LARGE SCALE GENOMIC DNA]</scope>
    <source>
        <strain evidence="2">VKM Ac-2121</strain>
    </source>
</reference>